<dbReference type="Gene3D" id="1.20.1280.50">
    <property type="match status" value="1"/>
</dbReference>
<dbReference type="AlphaFoldDB" id="A0A0L0HEF9"/>
<dbReference type="InParanoid" id="A0A0L0HEF9"/>
<protein>
    <recommendedName>
        <fullName evidence="4">F-box domain-containing protein</fullName>
    </recommendedName>
</protein>
<feature type="region of interest" description="Disordered" evidence="1">
    <location>
        <begin position="77"/>
        <end position="102"/>
    </location>
</feature>
<dbReference type="EMBL" id="KQ257457">
    <property type="protein sequence ID" value="KNC99487.1"/>
    <property type="molecule type" value="Genomic_DNA"/>
</dbReference>
<dbReference type="OrthoDB" id="2134166at2759"/>
<evidence type="ECO:0000256" key="1">
    <source>
        <dbReference type="SAM" id="MobiDB-lite"/>
    </source>
</evidence>
<feature type="compositionally biased region" description="Acidic residues" evidence="1">
    <location>
        <begin position="83"/>
        <end position="101"/>
    </location>
</feature>
<dbReference type="RefSeq" id="XP_016607527.1">
    <property type="nucleotide sequence ID" value="XM_016753122.1"/>
</dbReference>
<sequence length="444" mass="50701">MAECAQLCLFCGCPISNIYKEIERYEELEPFEGLQRGDATWFTWGVALFTNYVSYPGRIGGQRLLVVDEVYRGDIPKPGATYEPDELPDFEDAAEDSDEDAPLGPFSTSGWIGLYRNTEHCVPLLFFFRHLLRDSLNPEFQGLDNCAGSAAIVHHACLWLAIEWKSAGGIQEFFMSPTGSILECSCQGYSRSWTAGYFVSRENQKDDDAHRDHKCRDRRSKEESVAKIGWSGAMCVDYEAFKTGNSWARWMDDEDYSSDKAWLLTRPDRFPALPLVATTGLSGVEQRQQQRSDVLARLPTEIILAILELLVGDDERSLLRLQSTSHYWRSFFLGDTGLPPQAMQALYRERCVALAWIPTPVDIHRRAKQFNAVLETAAPGTIDWKSYYVSCSTSPSMRNRNRIYRKVSDVYDLIQGGERRRRAFNSFVKSMWAQGYTEDQYQMM</sequence>
<dbReference type="SUPFAM" id="SSF81383">
    <property type="entry name" value="F-box domain"/>
    <property type="match status" value="1"/>
</dbReference>
<reference evidence="2 3" key="1">
    <citation type="submission" date="2009-08" db="EMBL/GenBank/DDBJ databases">
        <title>The Genome Sequence of Spizellomyces punctatus strain DAOM BR117.</title>
        <authorList>
            <consortium name="The Broad Institute Genome Sequencing Platform"/>
            <person name="Russ C."/>
            <person name="Cuomo C."/>
            <person name="Shea T."/>
            <person name="Young S.K."/>
            <person name="Zeng Q."/>
            <person name="Koehrsen M."/>
            <person name="Haas B."/>
            <person name="Borodovsky M."/>
            <person name="Guigo R."/>
            <person name="Alvarado L."/>
            <person name="Berlin A."/>
            <person name="Bochicchio J."/>
            <person name="Borenstein D."/>
            <person name="Chapman S."/>
            <person name="Chen Z."/>
            <person name="Engels R."/>
            <person name="Freedman E."/>
            <person name="Gellesch M."/>
            <person name="Goldberg J."/>
            <person name="Griggs A."/>
            <person name="Gujja S."/>
            <person name="Heiman D."/>
            <person name="Hepburn T."/>
            <person name="Howarth C."/>
            <person name="Jen D."/>
            <person name="Larson L."/>
            <person name="Lewis B."/>
            <person name="Mehta T."/>
            <person name="Park D."/>
            <person name="Pearson M."/>
            <person name="Roberts A."/>
            <person name="Saif S."/>
            <person name="Shenoy N."/>
            <person name="Sisk P."/>
            <person name="Stolte C."/>
            <person name="Sykes S."/>
            <person name="Thomson T."/>
            <person name="Walk T."/>
            <person name="White J."/>
            <person name="Yandava C."/>
            <person name="Burger G."/>
            <person name="Gray M.W."/>
            <person name="Holland P.W.H."/>
            <person name="King N."/>
            <person name="Lang F.B.F."/>
            <person name="Roger A.J."/>
            <person name="Ruiz-Trillo I."/>
            <person name="Lander E."/>
            <person name="Nusbaum C."/>
        </authorList>
    </citation>
    <scope>NUCLEOTIDE SEQUENCE [LARGE SCALE GENOMIC DNA]</scope>
    <source>
        <strain evidence="2 3">DAOM BR117</strain>
    </source>
</reference>
<dbReference type="GeneID" id="27688310"/>
<evidence type="ECO:0000313" key="3">
    <source>
        <dbReference type="Proteomes" id="UP000053201"/>
    </source>
</evidence>
<keyword evidence="3" id="KW-1185">Reference proteome</keyword>
<dbReference type="VEuPathDB" id="FungiDB:SPPG_04883"/>
<dbReference type="InterPro" id="IPR036047">
    <property type="entry name" value="F-box-like_dom_sf"/>
</dbReference>
<organism evidence="2 3">
    <name type="scientific">Spizellomyces punctatus (strain DAOM BR117)</name>
    <dbReference type="NCBI Taxonomy" id="645134"/>
    <lineage>
        <taxon>Eukaryota</taxon>
        <taxon>Fungi</taxon>
        <taxon>Fungi incertae sedis</taxon>
        <taxon>Chytridiomycota</taxon>
        <taxon>Chytridiomycota incertae sedis</taxon>
        <taxon>Chytridiomycetes</taxon>
        <taxon>Spizellomycetales</taxon>
        <taxon>Spizellomycetaceae</taxon>
        <taxon>Spizellomyces</taxon>
    </lineage>
</organism>
<proteinExistence type="predicted"/>
<dbReference type="Proteomes" id="UP000053201">
    <property type="component" value="Unassembled WGS sequence"/>
</dbReference>
<gene>
    <name evidence="2" type="ORF">SPPG_04883</name>
</gene>
<accession>A0A0L0HEF9</accession>
<evidence type="ECO:0008006" key="4">
    <source>
        <dbReference type="Google" id="ProtNLM"/>
    </source>
</evidence>
<dbReference type="CDD" id="cd09917">
    <property type="entry name" value="F-box_SF"/>
    <property type="match status" value="1"/>
</dbReference>
<evidence type="ECO:0000313" key="2">
    <source>
        <dbReference type="EMBL" id="KNC99487.1"/>
    </source>
</evidence>
<name>A0A0L0HEF9_SPIPD</name>